<dbReference type="Proteomes" id="UP000184114">
    <property type="component" value="Unassembled WGS sequence"/>
</dbReference>
<dbReference type="SUPFAM" id="SSF52540">
    <property type="entry name" value="P-loop containing nucleoside triphosphate hydrolases"/>
    <property type="match status" value="1"/>
</dbReference>
<dbReference type="GeneID" id="90994522"/>
<dbReference type="InterPro" id="IPR006505">
    <property type="entry name" value="Phage_nucleotide-bp"/>
</dbReference>
<organism evidence="1 2">
    <name type="scientific">Tissierella praeacuta DSM 18095</name>
    <dbReference type="NCBI Taxonomy" id="1123404"/>
    <lineage>
        <taxon>Bacteria</taxon>
        <taxon>Bacillati</taxon>
        <taxon>Bacillota</taxon>
        <taxon>Tissierellia</taxon>
        <taxon>Tissierellales</taxon>
        <taxon>Tissierellaceae</taxon>
        <taxon>Tissierella</taxon>
    </lineage>
</organism>
<dbReference type="InterPro" id="IPR027417">
    <property type="entry name" value="P-loop_NTPase"/>
</dbReference>
<dbReference type="STRING" id="1123404.SAMN02745784_02949"/>
<dbReference type="EMBL" id="FQTY01000022">
    <property type="protein sequence ID" value="SHF14079.1"/>
    <property type="molecule type" value="Genomic_DNA"/>
</dbReference>
<proteinExistence type="predicted"/>
<keyword evidence="2" id="KW-1185">Reference proteome</keyword>
<name>A0A1M4Z7N5_9FIRM</name>
<dbReference type="Pfam" id="PF13479">
    <property type="entry name" value="AAA_24"/>
    <property type="match status" value="1"/>
</dbReference>
<gene>
    <name evidence="1" type="ORF">SAMN02745784_02949</name>
</gene>
<protein>
    <submittedName>
        <fullName evidence="1">Phage nucleotide-binding protein</fullName>
    </submittedName>
</protein>
<evidence type="ECO:0000313" key="2">
    <source>
        <dbReference type="Proteomes" id="UP000184114"/>
    </source>
</evidence>
<reference evidence="2" key="1">
    <citation type="submission" date="2016-11" db="EMBL/GenBank/DDBJ databases">
        <authorList>
            <person name="Varghese N."/>
            <person name="Submissions S."/>
        </authorList>
    </citation>
    <scope>NUCLEOTIDE SEQUENCE [LARGE SCALE GENOMIC DNA]</scope>
    <source>
        <strain evidence="2">DSM 18095</strain>
    </source>
</reference>
<evidence type="ECO:0000313" key="1">
    <source>
        <dbReference type="EMBL" id="SHF14079.1"/>
    </source>
</evidence>
<sequence>MVLQITKATDIKTSKGTYLIYAPPGMGKTSSLKYLPGKTLVLDIDRTTKVLKGCKNIDIAEVDNINTWGHWEKLVVDLYENYRGKYDNIAVDNVSELERCILSDLGRQGKNKGVPAQGDYQYMQFKLVNSLRYMKNLDCNIIWTAWETTDLYQDANGQQFNRAFPQINGKILNNVLGLCDVVGRLLINSEGERGFMLSATNSTYAKNQLDDRKGCLQSELILVGDAVATTKAVSNTTDK</sequence>
<dbReference type="RefSeq" id="WP_072977714.1">
    <property type="nucleotide sequence ID" value="NZ_FQTY01000022.1"/>
</dbReference>
<dbReference type="NCBIfam" id="TIGR01618">
    <property type="entry name" value="phage_P_loop"/>
    <property type="match status" value="1"/>
</dbReference>
<accession>A0A1M4Z7N5</accession>
<dbReference type="AlphaFoldDB" id="A0A1M4Z7N5"/>